<proteinExistence type="predicted"/>
<dbReference type="Pfam" id="PF00532">
    <property type="entry name" value="Peripla_BP_1"/>
    <property type="match status" value="1"/>
</dbReference>
<dbReference type="PANTHER" id="PTHR30146">
    <property type="entry name" value="LACI-RELATED TRANSCRIPTIONAL REPRESSOR"/>
    <property type="match status" value="1"/>
</dbReference>
<keyword evidence="1" id="KW-0805">Transcription regulation</keyword>
<dbReference type="SUPFAM" id="SSF53822">
    <property type="entry name" value="Periplasmic binding protein-like I"/>
    <property type="match status" value="1"/>
</dbReference>
<reference evidence="5 6" key="1">
    <citation type="submission" date="2018-10" db="EMBL/GenBank/DDBJ databases">
        <title>Phylogenomics of Brevibacillus.</title>
        <authorList>
            <person name="Dunlap C."/>
        </authorList>
    </citation>
    <scope>NUCLEOTIDE SEQUENCE [LARGE SCALE GENOMIC DNA]</scope>
    <source>
        <strain evidence="5 6">JCM 15085</strain>
    </source>
</reference>
<evidence type="ECO:0000259" key="4">
    <source>
        <dbReference type="PROSITE" id="PS50932"/>
    </source>
</evidence>
<dbReference type="PANTHER" id="PTHR30146:SF154">
    <property type="entry name" value="TRANSCRIPTION REGULATOR, MEMBER OF GALR FAMILY"/>
    <property type="match status" value="1"/>
</dbReference>
<dbReference type="InterPro" id="IPR028082">
    <property type="entry name" value="Peripla_BP_I"/>
</dbReference>
<dbReference type="AlphaFoldDB" id="A0A3M8D5Z8"/>
<dbReference type="Gene3D" id="3.40.50.2300">
    <property type="match status" value="2"/>
</dbReference>
<dbReference type="GO" id="GO:0003700">
    <property type="term" value="F:DNA-binding transcription factor activity"/>
    <property type="evidence" value="ECO:0007669"/>
    <property type="project" value="TreeGrafter"/>
</dbReference>
<evidence type="ECO:0000256" key="2">
    <source>
        <dbReference type="ARBA" id="ARBA00023125"/>
    </source>
</evidence>
<dbReference type="CDD" id="cd06267">
    <property type="entry name" value="PBP1_LacI_sugar_binding-like"/>
    <property type="match status" value="1"/>
</dbReference>
<dbReference type="CDD" id="cd01392">
    <property type="entry name" value="HTH_LacI"/>
    <property type="match status" value="1"/>
</dbReference>
<evidence type="ECO:0000256" key="1">
    <source>
        <dbReference type="ARBA" id="ARBA00023015"/>
    </source>
</evidence>
<dbReference type="Pfam" id="PF00356">
    <property type="entry name" value="LacI"/>
    <property type="match status" value="1"/>
</dbReference>
<dbReference type="EMBL" id="RHHT01000008">
    <property type="protein sequence ID" value="RNB82847.1"/>
    <property type="molecule type" value="Genomic_DNA"/>
</dbReference>
<dbReference type="InterPro" id="IPR000843">
    <property type="entry name" value="HTH_LacI"/>
</dbReference>
<dbReference type="SUPFAM" id="SSF47413">
    <property type="entry name" value="lambda repressor-like DNA-binding domains"/>
    <property type="match status" value="1"/>
</dbReference>
<feature type="domain" description="HTH lacI-type" evidence="4">
    <location>
        <begin position="2"/>
        <end position="56"/>
    </location>
</feature>
<keyword evidence="3" id="KW-0804">Transcription</keyword>
<dbReference type="InterPro" id="IPR010982">
    <property type="entry name" value="Lambda_DNA-bd_dom_sf"/>
</dbReference>
<evidence type="ECO:0000313" key="6">
    <source>
        <dbReference type="Proteomes" id="UP000281915"/>
    </source>
</evidence>
<protein>
    <submittedName>
        <fullName evidence="5">LacI family transcriptional regulator</fullName>
    </submittedName>
</protein>
<dbReference type="GO" id="GO:0000976">
    <property type="term" value="F:transcription cis-regulatory region binding"/>
    <property type="evidence" value="ECO:0007669"/>
    <property type="project" value="TreeGrafter"/>
</dbReference>
<dbReference type="RefSeq" id="WP_122912476.1">
    <property type="nucleotide sequence ID" value="NZ_RHHT01000008.1"/>
</dbReference>
<dbReference type="InterPro" id="IPR001761">
    <property type="entry name" value="Peripla_BP/Lac1_sug-bd_dom"/>
</dbReference>
<dbReference type="Proteomes" id="UP000281915">
    <property type="component" value="Unassembled WGS sequence"/>
</dbReference>
<organism evidence="5 6">
    <name type="scientific">Brevibacillus panacihumi</name>
    <dbReference type="NCBI Taxonomy" id="497735"/>
    <lineage>
        <taxon>Bacteria</taxon>
        <taxon>Bacillati</taxon>
        <taxon>Bacillota</taxon>
        <taxon>Bacilli</taxon>
        <taxon>Bacillales</taxon>
        <taxon>Paenibacillaceae</taxon>
        <taxon>Brevibacillus</taxon>
    </lineage>
</organism>
<gene>
    <name evidence="5" type="ORF">EDM58_05525</name>
</gene>
<dbReference type="SMART" id="SM00354">
    <property type="entry name" value="HTH_LACI"/>
    <property type="match status" value="1"/>
</dbReference>
<evidence type="ECO:0000256" key="3">
    <source>
        <dbReference type="ARBA" id="ARBA00023163"/>
    </source>
</evidence>
<name>A0A3M8D5Z8_9BACL</name>
<dbReference type="PROSITE" id="PS00356">
    <property type="entry name" value="HTH_LACI_1"/>
    <property type="match status" value="1"/>
</dbReference>
<dbReference type="PROSITE" id="PS50932">
    <property type="entry name" value="HTH_LACI_2"/>
    <property type="match status" value="1"/>
</dbReference>
<accession>A0A3M8D5Z8</accession>
<dbReference type="Gene3D" id="1.10.260.40">
    <property type="entry name" value="lambda repressor-like DNA-binding domains"/>
    <property type="match status" value="1"/>
</dbReference>
<sequence length="325" mass="37000">MVTLKDIAKHANVSVCTVSRYLSSNMAVKKDTEERIRFAIKELGYVPNVVAKALKRKETSNVAVILPKINNLYYSEITSGISQTLGEHHYNLYIYEVDNLHANEDEILQLMRENMIAGIIFIGLFSDKTFKESIHNVIEWNIPVVYANRYIPYDGFPLVYPDLIKASKLGTEYLSSRGRTRMAFIHKHLPDYLLDYFIEGFREASQDQQQPMVIAIQDDMDLSKDCIPHLLQNDIDGVFVLNELSAAYLTKALIKANIRVPEDISVLSLGNSLMSQISTPELTCVDLQNRELGIRSAEIILSQIRKQEFEPVNVLEPFIVERNSA</sequence>
<evidence type="ECO:0000313" key="5">
    <source>
        <dbReference type="EMBL" id="RNB82847.1"/>
    </source>
</evidence>
<keyword evidence="2" id="KW-0238">DNA-binding</keyword>
<comment type="caution">
    <text evidence="5">The sequence shown here is derived from an EMBL/GenBank/DDBJ whole genome shotgun (WGS) entry which is preliminary data.</text>
</comment>